<name>A0ABY6ZB42_9BACL</name>
<evidence type="ECO:0000313" key="1">
    <source>
        <dbReference type="EMBL" id="WAH39988.1"/>
    </source>
</evidence>
<proteinExistence type="predicted"/>
<protein>
    <submittedName>
        <fullName evidence="1">Uncharacterized protein</fullName>
    </submittedName>
</protein>
<dbReference type="EMBL" id="CP104067">
    <property type="protein sequence ID" value="WAH39988.1"/>
    <property type="molecule type" value="Genomic_DNA"/>
</dbReference>
<sequence length="41" mass="4620">MEASYFAVLFQIMLVVRGWHGTDQNSRASYQGLGPNRFSGK</sequence>
<evidence type="ECO:0000313" key="2">
    <source>
        <dbReference type="Proteomes" id="UP001164761"/>
    </source>
</evidence>
<dbReference type="RefSeq" id="WP_268003886.1">
    <property type="nucleotide sequence ID" value="NZ_BSUT01000001.1"/>
</dbReference>
<keyword evidence="2" id="KW-1185">Reference proteome</keyword>
<organism evidence="1 2">
    <name type="scientific">Alicyclobacillus fastidiosus</name>
    <dbReference type="NCBI Taxonomy" id="392011"/>
    <lineage>
        <taxon>Bacteria</taxon>
        <taxon>Bacillati</taxon>
        <taxon>Bacillota</taxon>
        <taxon>Bacilli</taxon>
        <taxon>Bacillales</taxon>
        <taxon>Alicyclobacillaceae</taxon>
        <taxon>Alicyclobacillus</taxon>
    </lineage>
</organism>
<reference evidence="1" key="1">
    <citation type="submission" date="2022-08" db="EMBL/GenBank/DDBJ databases">
        <title>Alicyclobacillus fastidiosus DSM 17978, complete genome.</title>
        <authorList>
            <person name="Wang Q."/>
            <person name="Cai R."/>
            <person name="Wang Z."/>
        </authorList>
    </citation>
    <scope>NUCLEOTIDE SEQUENCE</scope>
    <source>
        <strain evidence="1">DSM 17978</strain>
    </source>
</reference>
<accession>A0ABY6ZB42</accession>
<dbReference type="Proteomes" id="UP001164761">
    <property type="component" value="Chromosome"/>
</dbReference>
<gene>
    <name evidence="1" type="ORF">NZD89_16475</name>
</gene>